<dbReference type="SUPFAM" id="SSF50494">
    <property type="entry name" value="Trypsin-like serine proteases"/>
    <property type="match status" value="1"/>
</dbReference>
<dbReference type="InterPro" id="IPR036034">
    <property type="entry name" value="PDZ_sf"/>
</dbReference>
<feature type="active site" description="Charge relay system" evidence="14">
    <location>
        <position position="245"/>
    </location>
</feature>
<feature type="active site" description="Charge relay system" evidence="14">
    <location>
        <position position="171"/>
    </location>
</feature>
<evidence type="ECO:0000256" key="13">
    <source>
        <dbReference type="ARBA" id="ARBA00032850"/>
    </source>
</evidence>
<keyword evidence="12" id="KW-0346">Stress response</keyword>
<evidence type="ECO:0000256" key="10">
    <source>
        <dbReference type="ARBA" id="ARBA00022801"/>
    </source>
</evidence>
<accession>A0A6J4TJY5</accession>
<keyword evidence="9" id="KW-0574">Periplasm</keyword>
<feature type="binding site" evidence="15">
    <location>
        <position position="171"/>
    </location>
    <ligand>
        <name>substrate</name>
    </ligand>
</feature>
<dbReference type="NCBIfam" id="TIGR02037">
    <property type="entry name" value="degP_htrA_DO"/>
    <property type="match status" value="1"/>
</dbReference>
<keyword evidence="6 18" id="KW-0645">Protease</keyword>
<evidence type="ECO:0000256" key="7">
    <source>
        <dbReference type="ARBA" id="ARBA00022729"/>
    </source>
</evidence>
<dbReference type="Gene3D" id="2.40.10.120">
    <property type="match status" value="1"/>
</dbReference>
<evidence type="ECO:0000256" key="1">
    <source>
        <dbReference type="ARBA" id="ARBA00001772"/>
    </source>
</evidence>
<comment type="similarity">
    <text evidence="3">Belongs to the peptidase S1C family.</text>
</comment>
<evidence type="ECO:0000256" key="4">
    <source>
        <dbReference type="ARBA" id="ARBA00013035"/>
    </source>
</evidence>
<keyword evidence="10" id="KW-0378">Hydrolase</keyword>
<feature type="binding site" evidence="15">
    <location>
        <position position="135"/>
    </location>
    <ligand>
        <name>substrate</name>
    </ligand>
</feature>
<keyword evidence="8" id="KW-0677">Repeat</keyword>
<evidence type="ECO:0000256" key="6">
    <source>
        <dbReference type="ARBA" id="ARBA00022670"/>
    </source>
</evidence>
<feature type="compositionally biased region" description="Polar residues" evidence="16">
    <location>
        <begin position="108"/>
        <end position="117"/>
    </location>
</feature>
<evidence type="ECO:0000256" key="2">
    <source>
        <dbReference type="ARBA" id="ARBA00004418"/>
    </source>
</evidence>
<dbReference type="PRINTS" id="PR00834">
    <property type="entry name" value="PROTEASES2C"/>
</dbReference>
<dbReference type="Pfam" id="PF17820">
    <property type="entry name" value="PDZ_6"/>
    <property type="match status" value="1"/>
</dbReference>
<dbReference type="GO" id="GO:0042597">
    <property type="term" value="C:periplasmic space"/>
    <property type="evidence" value="ECO:0007669"/>
    <property type="project" value="UniProtKB-SubCell"/>
</dbReference>
<evidence type="ECO:0000256" key="15">
    <source>
        <dbReference type="PIRSR" id="PIRSR611782-2"/>
    </source>
</evidence>
<keyword evidence="11" id="KW-0720">Serine protease</keyword>
<dbReference type="Gene3D" id="2.30.42.10">
    <property type="match status" value="2"/>
</dbReference>
<dbReference type="PROSITE" id="PS50106">
    <property type="entry name" value="PDZ"/>
    <property type="match status" value="2"/>
</dbReference>
<feature type="active site" description="Charge relay system" evidence="14">
    <location>
        <position position="135"/>
    </location>
</feature>
<keyword evidence="7" id="KW-0732">Signal</keyword>
<dbReference type="InterPro" id="IPR009003">
    <property type="entry name" value="Peptidase_S1_PA"/>
</dbReference>
<evidence type="ECO:0000256" key="5">
    <source>
        <dbReference type="ARBA" id="ARBA00013958"/>
    </source>
</evidence>
<comment type="catalytic activity">
    <reaction evidence="1">
        <text>Acts on substrates that are at least partially unfolded. The cleavage site P1 residue is normally between a pair of hydrophobic residues, such as Val-|-Val.</text>
        <dbReference type="EC" id="3.4.21.107"/>
    </reaction>
</comment>
<dbReference type="GO" id="GO:0004252">
    <property type="term" value="F:serine-type endopeptidase activity"/>
    <property type="evidence" value="ECO:0007669"/>
    <property type="project" value="InterPro"/>
</dbReference>
<dbReference type="PANTHER" id="PTHR22939:SF130">
    <property type="entry name" value="PERIPLASMIC SERINE ENDOPROTEASE DEGP-LIKE-RELATED"/>
    <property type="match status" value="1"/>
</dbReference>
<evidence type="ECO:0000256" key="9">
    <source>
        <dbReference type="ARBA" id="ARBA00022764"/>
    </source>
</evidence>
<evidence type="ECO:0000256" key="12">
    <source>
        <dbReference type="ARBA" id="ARBA00023016"/>
    </source>
</evidence>
<dbReference type="PANTHER" id="PTHR22939">
    <property type="entry name" value="SERINE PROTEASE FAMILY S1C HTRA-RELATED"/>
    <property type="match status" value="1"/>
</dbReference>
<dbReference type="Pfam" id="PF13180">
    <property type="entry name" value="PDZ_2"/>
    <property type="match status" value="1"/>
</dbReference>
<proteinExistence type="inferred from homology"/>
<evidence type="ECO:0000256" key="11">
    <source>
        <dbReference type="ARBA" id="ARBA00022825"/>
    </source>
</evidence>
<dbReference type="InterPro" id="IPR001478">
    <property type="entry name" value="PDZ"/>
</dbReference>
<feature type="domain" description="PDZ" evidence="17">
    <location>
        <begin position="293"/>
        <end position="362"/>
    </location>
</feature>
<sequence length="522" mass="54138">MTSPKEFSKVRYAYGVAAALLIGGTAFSVATGPVGAQVAQNAPSQMAPRAGAPGSFADLSARLQPAVVNISTKQRVPVRAQGRDQLEEFFRRFGGPVPQGQGQGGGSETPQTRESGSLGSGFIISPDGYIVTNNHLIQGAGGTGTVDQVTVTLPDRREFPARIIGRDQPSDLALLKIEGNNLPFVNWGDSTRSRVGEWVVAIGNPYGLGGSVTAGIISALHRGITGAGAYDRYIQTDASINMGNSGGPMFDMAGNVIGINSALISPTGANVGIGLAIPAELARPVIDSLRRGQRPQRGYLGVGLQPLDENIAGSLGLPKDRGEIVRSIVPGAAAARSGIQQGDVILSVNGRAVTPDETVSYLIANTQVGARVPVEVIRGGRRQTVQVTVAQRPTEEELAQQQGAGGNAFPESEGNQATPAPANQALGLSLQPLTPDIARAVNLPATATGVVVARVDPNSDAAEKGFQRGDLIISVNRQPVTAPAQVLAQVEGARRSGRSSVLLLVKRGQAPEFFVGVDMARQ</sequence>
<feature type="region of interest" description="Disordered" evidence="16">
    <location>
        <begin position="93"/>
        <end position="118"/>
    </location>
</feature>
<protein>
    <recommendedName>
        <fullName evidence="5">Probable periplasmic serine endoprotease DegP-like</fullName>
        <ecNumber evidence="4">3.4.21.107</ecNumber>
    </recommendedName>
    <alternativeName>
        <fullName evidence="13">Protease Do</fullName>
    </alternativeName>
</protein>
<evidence type="ECO:0000256" key="3">
    <source>
        <dbReference type="ARBA" id="ARBA00010541"/>
    </source>
</evidence>
<evidence type="ECO:0000256" key="8">
    <source>
        <dbReference type="ARBA" id="ARBA00022737"/>
    </source>
</evidence>
<dbReference type="InterPro" id="IPR041489">
    <property type="entry name" value="PDZ_6"/>
</dbReference>
<organism evidence="18">
    <name type="scientific">uncultured Sphingomonas sp</name>
    <dbReference type="NCBI Taxonomy" id="158754"/>
    <lineage>
        <taxon>Bacteria</taxon>
        <taxon>Pseudomonadati</taxon>
        <taxon>Pseudomonadota</taxon>
        <taxon>Alphaproteobacteria</taxon>
        <taxon>Sphingomonadales</taxon>
        <taxon>Sphingomonadaceae</taxon>
        <taxon>Sphingomonas</taxon>
        <taxon>environmental samples</taxon>
    </lineage>
</organism>
<reference evidence="18" key="1">
    <citation type="submission" date="2020-02" db="EMBL/GenBank/DDBJ databases">
        <authorList>
            <person name="Meier V. D."/>
        </authorList>
    </citation>
    <scope>NUCLEOTIDE SEQUENCE</scope>
    <source>
        <strain evidence="18">AVDCRST_MAG62</strain>
    </source>
</reference>
<dbReference type="InterPro" id="IPR011782">
    <property type="entry name" value="Pept_S1C_Do"/>
</dbReference>
<dbReference type="EMBL" id="CADCWB010000162">
    <property type="protein sequence ID" value="CAA9524533.1"/>
    <property type="molecule type" value="Genomic_DNA"/>
</dbReference>
<dbReference type="SUPFAM" id="SSF50156">
    <property type="entry name" value="PDZ domain-like"/>
    <property type="match status" value="2"/>
</dbReference>
<feature type="region of interest" description="Disordered" evidence="16">
    <location>
        <begin position="393"/>
        <end position="422"/>
    </location>
</feature>
<evidence type="ECO:0000259" key="17">
    <source>
        <dbReference type="PROSITE" id="PS50106"/>
    </source>
</evidence>
<name>A0A6J4TJY5_9SPHN</name>
<dbReference type="EC" id="3.4.21.107" evidence="4"/>
<feature type="binding site" evidence="15">
    <location>
        <begin position="243"/>
        <end position="245"/>
    </location>
    <ligand>
        <name>substrate</name>
    </ligand>
</feature>
<dbReference type="GO" id="GO:0006508">
    <property type="term" value="P:proteolysis"/>
    <property type="evidence" value="ECO:0007669"/>
    <property type="project" value="UniProtKB-KW"/>
</dbReference>
<evidence type="ECO:0000256" key="16">
    <source>
        <dbReference type="SAM" id="MobiDB-lite"/>
    </source>
</evidence>
<dbReference type="InterPro" id="IPR001940">
    <property type="entry name" value="Peptidase_S1C"/>
</dbReference>
<dbReference type="SMART" id="SM00228">
    <property type="entry name" value="PDZ"/>
    <property type="match status" value="2"/>
</dbReference>
<evidence type="ECO:0000256" key="14">
    <source>
        <dbReference type="PIRSR" id="PIRSR611782-1"/>
    </source>
</evidence>
<comment type="subcellular location">
    <subcellularLocation>
        <location evidence="2">Periplasm</location>
    </subcellularLocation>
</comment>
<gene>
    <name evidence="18" type="ORF">AVDCRST_MAG62-1335</name>
</gene>
<evidence type="ECO:0000313" key="18">
    <source>
        <dbReference type="EMBL" id="CAA9524533.1"/>
    </source>
</evidence>
<dbReference type="Pfam" id="PF13365">
    <property type="entry name" value="Trypsin_2"/>
    <property type="match status" value="1"/>
</dbReference>
<dbReference type="AlphaFoldDB" id="A0A6J4TJY5"/>
<feature type="domain" description="PDZ" evidence="17">
    <location>
        <begin position="426"/>
        <end position="509"/>
    </location>
</feature>